<dbReference type="InterPro" id="IPR038109">
    <property type="entry name" value="DNA_bind_recomb_sf"/>
</dbReference>
<gene>
    <name evidence="4" type="ORF">J4H91_04615</name>
</gene>
<dbReference type="PANTHER" id="PTHR30461:SF23">
    <property type="entry name" value="DNA RECOMBINASE-RELATED"/>
    <property type="match status" value="1"/>
</dbReference>
<dbReference type="SMART" id="SM00857">
    <property type="entry name" value="Resolvase"/>
    <property type="match status" value="1"/>
</dbReference>
<dbReference type="PANTHER" id="PTHR30461">
    <property type="entry name" value="DNA-INVERTASE FROM LAMBDOID PROPHAGE"/>
    <property type="match status" value="1"/>
</dbReference>
<dbReference type="Proteomes" id="UP000664398">
    <property type="component" value="Unassembled WGS sequence"/>
</dbReference>
<dbReference type="EMBL" id="JAGDYL010000006">
    <property type="protein sequence ID" value="MBO1804601.1"/>
    <property type="molecule type" value="Genomic_DNA"/>
</dbReference>
<feature type="domain" description="Recombinase" evidence="3">
    <location>
        <begin position="156"/>
        <end position="276"/>
    </location>
</feature>
<dbReference type="GO" id="GO:0000150">
    <property type="term" value="F:DNA strand exchange activity"/>
    <property type="evidence" value="ECO:0007669"/>
    <property type="project" value="InterPro"/>
</dbReference>
<dbReference type="PROSITE" id="PS51736">
    <property type="entry name" value="RECOMBINASES_3"/>
    <property type="match status" value="1"/>
</dbReference>
<evidence type="ECO:0000259" key="3">
    <source>
        <dbReference type="PROSITE" id="PS51737"/>
    </source>
</evidence>
<dbReference type="InterPro" id="IPR006119">
    <property type="entry name" value="Resolv_N"/>
</dbReference>
<dbReference type="InterPro" id="IPR050639">
    <property type="entry name" value="SSR_resolvase"/>
</dbReference>
<dbReference type="Gene3D" id="3.90.1750.20">
    <property type="entry name" value="Putative Large Serine Recombinase, Chain B, Domain 2"/>
    <property type="match status" value="1"/>
</dbReference>
<evidence type="ECO:0000259" key="2">
    <source>
        <dbReference type="PROSITE" id="PS51736"/>
    </source>
</evidence>
<comment type="caution">
    <text evidence="4">The sequence shown here is derived from an EMBL/GenBank/DDBJ whole genome shotgun (WGS) entry which is preliminary data.</text>
</comment>
<dbReference type="InterPro" id="IPR036162">
    <property type="entry name" value="Resolvase-like_N_sf"/>
</dbReference>
<dbReference type="Pfam" id="PF07508">
    <property type="entry name" value="Recombinase"/>
    <property type="match status" value="1"/>
</dbReference>
<protein>
    <submittedName>
        <fullName evidence="4">Recombinase family protein</fullName>
    </submittedName>
</protein>
<sequence length="536" mass="61040">MSRDDKKTGKSPDQQHEENLRAFAREGLVPHASEPYRDVDRSASRYARGGREDFERLVADLEGGTFDADVLAIWESSRGSRRVSEWSRLIELCEDRGVKIWVTTHSRLYDPTNARDRRSLHEDAVDAEYESDKSSERIRRNVRDAAKEGKPHGKNVYGYLRIYDPQTRELVRIEEHPEQAPIVKEAARRALAGESMYSIAKSFNERGIEPRRPKRKEHRMHHGWDGAAIKQMLTMPAYAGKRQHRGEIVGDAVWPALIEYDDWVRLQAALSPASRKRPGAFREFKHLLSGIAFCDVCGSSLRVGKQNAGGKRLVPVLDADGSPVLDAAGQPVKQVAMKQRLDRQMRPMFDEHGEPMMVIDRPHYLTYMCQGLPGRPGPDGKKGFHVAMKMESLDQIVTELVLARLERPDFVAAAAGRGSGNDAERRALLEEIDGHREWLEQVRERAERERNLDLLFDQQARVEPKIEAAQKRLEQLSEVDPWVLKVAREGAVRQAWEKMDLIERRRVIGAVLAPRVKRGARGQKGLHPERVVPGWK</sequence>
<feature type="domain" description="Resolvase/invertase-type recombinase catalytic" evidence="2">
    <location>
        <begin position="1"/>
        <end position="149"/>
    </location>
</feature>
<dbReference type="AlphaFoldDB" id="A0A939LV04"/>
<evidence type="ECO:0000313" key="4">
    <source>
        <dbReference type="EMBL" id="MBO1804601.1"/>
    </source>
</evidence>
<dbReference type="CDD" id="cd00338">
    <property type="entry name" value="Ser_Recombinase"/>
    <property type="match status" value="1"/>
</dbReference>
<evidence type="ECO:0000313" key="5">
    <source>
        <dbReference type="Proteomes" id="UP000664398"/>
    </source>
</evidence>
<evidence type="ECO:0000256" key="1">
    <source>
        <dbReference type="SAM" id="MobiDB-lite"/>
    </source>
</evidence>
<dbReference type="SUPFAM" id="SSF53041">
    <property type="entry name" value="Resolvase-like"/>
    <property type="match status" value="1"/>
</dbReference>
<dbReference type="InterPro" id="IPR011109">
    <property type="entry name" value="DNA_bind_recombinase_dom"/>
</dbReference>
<feature type="region of interest" description="Disordered" evidence="1">
    <location>
        <begin position="1"/>
        <end position="40"/>
    </location>
</feature>
<dbReference type="GO" id="GO:0003677">
    <property type="term" value="F:DNA binding"/>
    <property type="evidence" value="ECO:0007669"/>
    <property type="project" value="InterPro"/>
</dbReference>
<feature type="compositionally biased region" description="Basic and acidic residues" evidence="1">
    <location>
        <begin position="1"/>
        <end position="24"/>
    </location>
</feature>
<dbReference type="PROSITE" id="PS51737">
    <property type="entry name" value="RECOMBINASE_DNA_BIND"/>
    <property type="match status" value="1"/>
</dbReference>
<keyword evidence="5" id="KW-1185">Reference proteome</keyword>
<organism evidence="4 5">
    <name type="scientific">Leucobacter ruminantium</name>
    <dbReference type="NCBI Taxonomy" id="1289170"/>
    <lineage>
        <taxon>Bacteria</taxon>
        <taxon>Bacillati</taxon>
        <taxon>Actinomycetota</taxon>
        <taxon>Actinomycetes</taxon>
        <taxon>Micrococcales</taxon>
        <taxon>Microbacteriaceae</taxon>
        <taxon>Leucobacter</taxon>
    </lineage>
</organism>
<accession>A0A939LV04</accession>
<reference evidence="4" key="1">
    <citation type="submission" date="2021-03" db="EMBL/GenBank/DDBJ databases">
        <title>Leucobacter chromiisoli sp. nov., isolated from chromium-containing soil of chemical plant.</title>
        <authorList>
            <person name="Xu Z."/>
        </authorList>
    </citation>
    <scope>NUCLEOTIDE SEQUENCE</scope>
    <source>
        <strain evidence="4">A2</strain>
    </source>
</reference>
<name>A0A939LV04_9MICO</name>
<dbReference type="Gene3D" id="3.40.50.1390">
    <property type="entry name" value="Resolvase, N-terminal catalytic domain"/>
    <property type="match status" value="1"/>
</dbReference>
<dbReference type="Pfam" id="PF00239">
    <property type="entry name" value="Resolvase"/>
    <property type="match status" value="1"/>
</dbReference>
<proteinExistence type="predicted"/>